<proteinExistence type="inferred from homology"/>
<dbReference type="EMBL" id="JAGETR010000118">
    <property type="protein sequence ID" value="MBO2007138.1"/>
    <property type="molecule type" value="Genomic_DNA"/>
</dbReference>
<accession>A0A939SVE9</accession>
<dbReference type="InterPro" id="IPR036628">
    <property type="entry name" value="Clp_N_dom_sf"/>
</dbReference>
<comment type="caution">
    <text evidence="4">The sequence shown here is derived from an EMBL/GenBank/DDBJ whole genome shotgun (WGS) entry which is preliminary data.</text>
</comment>
<evidence type="ECO:0000256" key="2">
    <source>
        <dbReference type="SAM" id="MobiDB-lite"/>
    </source>
</evidence>
<dbReference type="AlphaFoldDB" id="A0A939SVE9"/>
<organism evidence="4">
    <name type="scientific">Serratia marcescens</name>
    <dbReference type="NCBI Taxonomy" id="615"/>
    <lineage>
        <taxon>Bacteria</taxon>
        <taxon>Pseudomonadati</taxon>
        <taxon>Pseudomonadota</taxon>
        <taxon>Gammaproteobacteria</taxon>
        <taxon>Enterobacterales</taxon>
        <taxon>Yersiniaceae</taxon>
        <taxon>Serratia</taxon>
    </lineage>
</organism>
<feature type="region of interest" description="Disordered" evidence="2">
    <location>
        <begin position="34"/>
        <end position="56"/>
    </location>
</feature>
<dbReference type="Pfam" id="PF02861">
    <property type="entry name" value="Clp_N"/>
    <property type="match status" value="1"/>
</dbReference>
<comment type="similarity">
    <text evidence="1">Belongs to the ClpA/ClpB family.</text>
</comment>
<sequence length="115" mass="12813">MQQFGRAEVDTEHLCWRYPTATWSRPSWGQFKIKVDDPPPDRIEAKRGDKPFEGEIGVSPRVKDALSRAVAFQTNSATSYVGPEHFLIGLAEEGEGLAANLLPVTASRRKRCASR</sequence>
<evidence type="ECO:0000256" key="1">
    <source>
        <dbReference type="ARBA" id="ARBA00008675"/>
    </source>
</evidence>
<dbReference type="InterPro" id="IPR004176">
    <property type="entry name" value="Clp_R_N"/>
</dbReference>
<reference evidence="4" key="1">
    <citation type="submission" date="2021-03" db="EMBL/GenBank/DDBJ databases">
        <title>Molecular epidemiology and mechanisms of colistin and carbapenem resistance in Enterobacteriaceae from clinical isolates, the environment and porcine samples in Pretoria, South Africa.</title>
        <authorList>
            <person name="Bogoshi D."/>
            <person name="Mbelle N.M."/>
            <person name="Naidoo V."/>
            <person name="Osei Sekyere J."/>
        </authorList>
    </citation>
    <scope>NUCLEOTIDE SEQUENCE</scope>
    <source>
        <strain evidence="4">C080</strain>
    </source>
</reference>
<dbReference type="SUPFAM" id="SSF81923">
    <property type="entry name" value="Double Clp-N motif"/>
    <property type="match status" value="1"/>
</dbReference>
<dbReference type="Gene3D" id="1.10.1780.10">
    <property type="entry name" value="Clp, N-terminal domain"/>
    <property type="match status" value="1"/>
</dbReference>
<name>A0A939SVE9_SERMA</name>
<feature type="compositionally biased region" description="Basic and acidic residues" evidence="2">
    <location>
        <begin position="34"/>
        <end position="53"/>
    </location>
</feature>
<evidence type="ECO:0000313" key="4">
    <source>
        <dbReference type="EMBL" id="MBO2007138.1"/>
    </source>
</evidence>
<gene>
    <name evidence="4" type="ORF">J4732_16870</name>
</gene>
<protein>
    <recommendedName>
        <fullName evidence="3">Clp R domain-containing protein</fullName>
    </recommendedName>
</protein>
<evidence type="ECO:0000259" key="3">
    <source>
        <dbReference type="Pfam" id="PF02861"/>
    </source>
</evidence>
<feature type="domain" description="Clp R" evidence="3">
    <location>
        <begin position="53"/>
        <end position="102"/>
    </location>
</feature>